<keyword evidence="3" id="KW-0547">Nucleotide-binding</keyword>
<dbReference type="Gene3D" id="3.30.420.40">
    <property type="match status" value="4"/>
</dbReference>
<dbReference type="FunFam" id="3.30.420.40:FF:000058">
    <property type="entry name" value="Putative actin-related protein 5"/>
    <property type="match status" value="1"/>
</dbReference>
<dbReference type="GO" id="GO:0005524">
    <property type="term" value="F:ATP binding"/>
    <property type="evidence" value="ECO:0007669"/>
    <property type="project" value="UniProtKB-KW"/>
</dbReference>
<evidence type="ECO:0008006" key="8">
    <source>
        <dbReference type="Google" id="ProtNLM"/>
    </source>
</evidence>
<dbReference type="PANTHER" id="PTHR11937">
    <property type="entry name" value="ACTIN"/>
    <property type="match status" value="1"/>
</dbReference>
<keyword evidence="7" id="KW-1185">Reference proteome</keyword>
<evidence type="ECO:0000313" key="6">
    <source>
        <dbReference type="EMBL" id="VFQ72883.1"/>
    </source>
</evidence>
<evidence type="ECO:0000256" key="5">
    <source>
        <dbReference type="RuleBase" id="RU000487"/>
    </source>
</evidence>
<reference evidence="6 7" key="1">
    <citation type="submission" date="2018-04" db="EMBL/GenBank/DDBJ databases">
        <authorList>
            <person name="Vogel A."/>
        </authorList>
    </citation>
    <scope>NUCLEOTIDE SEQUENCE [LARGE SCALE GENOMIC DNA]</scope>
</reference>
<evidence type="ECO:0000256" key="4">
    <source>
        <dbReference type="ARBA" id="ARBA00022840"/>
    </source>
</evidence>
<evidence type="ECO:0000256" key="1">
    <source>
        <dbReference type="ARBA" id="ARBA00004245"/>
    </source>
</evidence>
<proteinExistence type="inferred from homology"/>
<accession>A0A484L9B1</accession>
<comment type="similarity">
    <text evidence="2 5">Belongs to the actin family.</text>
</comment>
<sequence>MLSLKYPIEHGVVDNWDDMEKVWHHTFYEQLGVAPEDHPVLLTQNPFNPMASRVKMAEIMFETFTIPAFHIAMPAVLALYASGLTTGVVVDSGHGVTHTSSIYEGYALPHAILRLDLAGHDLDCFMAKLSSGPFQAFPGWFGGFRETTYKSIMKCSDDGMENSLGNIVLSGASTMFPGMAGRMSKEIAKLAPSGMEIKVVAPPERKYSAWIGGSILASISTFQKEWITKAEYDEYGPSTVVRTADCHSI</sequence>
<dbReference type="EMBL" id="OOIL02001116">
    <property type="protein sequence ID" value="VFQ72883.1"/>
    <property type="molecule type" value="Genomic_DNA"/>
</dbReference>
<dbReference type="InterPro" id="IPR004000">
    <property type="entry name" value="Actin"/>
</dbReference>
<dbReference type="PRINTS" id="PR00190">
    <property type="entry name" value="ACTIN"/>
</dbReference>
<dbReference type="OrthoDB" id="2011723at2759"/>
<dbReference type="Proteomes" id="UP000595140">
    <property type="component" value="Unassembled WGS sequence"/>
</dbReference>
<dbReference type="Pfam" id="PF00022">
    <property type="entry name" value="Actin"/>
    <property type="match status" value="2"/>
</dbReference>
<dbReference type="GO" id="GO:0005856">
    <property type="term" value="C:cytoskeleton"/>
    <property type="evidence" value="ECO:0007669"/>
    <property type="project" value="UniProtKB-SubCell"/>
</dbReference>
<gene>
    <name evidence="6" type="ORF">CCAM_LOCUS14659</name>
</gene>
<dbReference type="PROSITE" id="PS00432">
    <property type="entry name" value="ACTINS_2"/>
    <property type="match status" value="1"/>
</dbReference>
<dbReference type="InterPro" id="IPR004001">
    <property type="entry name" value="Actin_CS"/>
</dbReference>
<evidence type="ECO:0000256" key="3">
    <source>
        <dbReference type="ARBA" id="ARBA00022741"/>
    </source>
</evidence>
<dbReference type="InterPro" id="IPR043129">
    <property type="entry name" value="ATPase_NBD"/>
</dbReference>
<evidence type="ECO:0000256" key="2">
    <source>
        <dbReference type="ARBA" id="ARBA00006752"/>
    </source>
</evidence>
<dbReference type="SUPFAM" id="SSF53067">
    <property type="entry name" value="Actin-like ATPase domain"/>
    <property type="match status" value="2"/>
</dbReference>
<dbReference type="SMART" id="SM00268">
    <property type="entry name" value="ACTIN"/>
    <property type="match status" value="1"/>
</dbReference>
<organism evidence="6 7">
    <name type="scientific">Cuscuta campestris</name>
    <dbReference type="NCBI Taxonomy" id="132261"/>
    <lineage>
        <taxon>Eukaryota</taxon>
        <taxon>Viridiplantae</taxon>
        <taxon>Streptophyta</taxon>
        <taxon>Embryophyta</taxon>
        <taxon>Tracheophyta</taxon>
        <taxon>Spermatophyta</taxon>
        <taxon>Magnoliopsida</taxon>
        <taxon>eudicotyledons</taxon>
        <taxon>Gunneridae</taxon>
        <taxon>Pentapetalae</taxon>
        <taxon>asterids</taxon>
        <taxon>lamiids</taxon>
        <taxon>Solanales</taxon>
        <taxon>Convolvulaceae</taxon>
        <taxon>Cuscuteae</taxon>
        <taxon>Cuscuta</taxon>
        <taxon>Cuscuta subgen. Grammica</taxon>
        <taxon>Cuscuta sect. Cleistogrammica</taxon>
    </lineage>
</organism>
<dbReference type="AlphaFoldDB" id="A0A484L9B1"/>
<keyword evidence="4" id="KW-0067">ATP-binding</keyword>
<comment type="subcellular location">
    <subcellularLocation>
        <location evidence="1">Cytoplasm</location>
        <location evidence="1">Cytoskeleton</location>
    </subcellularLocation>
</comment>
<name>A0A484L9B1_9ASTE</name>
<protein>
    <recommendedName>
        <fullName evidence="8">Actin</fullName>
    </recommendedName>
</protein>
<evidence type="ECO:0000313" key="7">
    <source>
        <dbReference type="Proteomes" id="UP000595140"/>
    </source>
</evidence>
<dbReference type="FunFam" id="3.30.420.40:FF:000050">
    <property type="entry name" value="Actin, alpha skeletal muscle"/>
    <property type="match status" value="1"/>
</dbReference>